<sequence>MRRLWLMFAQAVTVALALLFVVSTLKPEWLGRAPQFVTQPAPAPAAAKPNPVAQITSSVAAADVNSLSYASAASKALPSVVHIFTSKEIKSPRHPFANDPIFRHFFGDRFESMPQRRSGLGSGVIVSPDGYVLTNNHVIDAADEIEVALQDGRKLRARTVGMDPESDLAVLKIQSDDKLAAVSFAPAGSVHVGDVALAIGNPFGVGQTVTMGIVSAMGRTALGINTFEDFIQTDAAINPGNSGGALVDSNGNLIGINTAIASDSSGSMGIGFAIPVTLASNVMEQIIRTGTVTRGWIGVEVQEITPELAESFGLASREGTLVAGVMRGGPADKAGIRPGDVLTAVDGKAIHDNHSMLDLVAALPPGSGARFRILRDKQAADIEVQIGKRPPLKKEG</sequence>
<dbReference type="PRINTS" id="PR00834">
    <property type="entry name" value="PROTEASES2C"/>
</dbReference>
<dbReference type="PROSITE" id="PS50106">
    <property type="entry name" value="PDZ"/>
    <property type="match status" value="1"/>
</dbReference>
<dbReference type="Proteomes" id="UP000807785">
    <property type="component" value="Unassembled WGS sequence"/>
</dbReference>
<evidence type="ECO:0000256" key="3">
    <source>
        <dbReference type="ARBA" id="ARBA00022737"/>
    </source>
</evidence>
<dbReference type="InterPro" id="IPR036034">
    <property type="entry name" value="PDZ_sf"/>
</dbReference>
<evidence type="ECO:0000313" key="10">
    <source>
        <dbReference type="Proteomes" id="UP000807785"/>
    </source>
</evidence>
<dbReference type="Gene3D" id="2.40.10.120">
    <property type="match status" value="1"/>
</dbReference>
<dbReference type="CDD" id="cd10839">
    <property type="entry name" value="cpPDZ1_DegP-like"/>
    <property type="match status" value="1"/>
</dbReference>
<dbReference type="Pfam" id="PF13180">
    <property type="entry name" value="PDZ_2"/>
    <property type="match status" value="1"/>
</dbReference>
<feature type="active site" description="Charge relay system" evidence="6">
    <location>
        <position position="137"/>
    </location>
</feature>
<dbReference type="Pfam" id="PF13365">
    <property type="entry name" value="Trypsin_2"/>
    <property type="match status" value="1"/>
</dbReference>
<evidence type="ECO:0000256" key="6">
    <source>
        <dbReference type="PIRSR" id="PIRSR611782-1"/>
    </source>
</evidence>
<gene>
    <name evidence="9" type="ORF">IPH26_20150</name>
</gene>
<protein>
    <submittedName>
        <fullName evidence="9">Do family serine endopeptidase</fullName>
    </submittedName>
</protein>
<name>A0A9D7E772_9PROT</name>
<feature type="binding site" evidence="7">
    <location>
        <position position="137"/>
    </location>
    <ligand>
        <name>substrate</name>
    </ligand>
</feature>
<dbReference type="AlphaFoldDB" id="A0A9D7E772"/>
<dbReference type="InterPro" id="IPR001940">
    <property type="entry name" value="Peptidase_S1C"/>
</dbReference>
<dbReference type="SUPFAM" id="SSF50156">
    <property type="entry name" value="PDZ domain-like"/>
    <property type="match status" value="1"/>
</dbReference>
<dbReference type="InterPro" id="IPR011782">
    <property type="entry name" value="Pept_S1C_Do"/>
</dbReference>
<dbReference type="NCBIfam" id="TIGR02037">
    <property type="entry name" value="degP_htrA_DO"/>
    <property type="match status" value="1"/>
</dbReference>
<dbReference type="EMBL" id="JADJEV010000005">
    <property type="protein sequence ID" value="MBK6975147.1"/>
    <property type="molecule type" value="Genomic_DNA"/>
</dbReference>
<keyword evidence="4" id="KW-0378">Hydrolase</keyword>
<evidence type="ECO:0000256" key="5">
    <source>
        <dbReference type="ARBA" id="ARBA00022825"/>
    </source>
</evidence>
<evidence type="ECO:0000256" key="4">
    <source>
        <dbReference type="ARBA" id="ARBA00022801"/>
    </source>
</evidence>
<proteinExistence type="predicted"/>
<reference evidence="9" key="1">
    <citation type="submission" date="2020-10" db="EMBL/GenBank/DDBJ databases">
        <title>Connecting structure to function with the recovery of over 1000 high-quality activated sludge metagenome-assembled genomes encoding full-length rRNA genes using long-read sequencing.</title>
        <authorList>
            <person name="Singleton C.M."/>
            <person name="Petriglieri F."/>
            <person name="Kristensen J.M."/>
            <person name="Kirkegaard R.H."/>
            <person name="Michaelsen T.Y."/>
            <person name="Andersen M.H."/>
            <person name="Karst S.M."/>
            <person name="Dueholm M.S."/>
            <person name="Nielsen P.H."/>
            <person name="Albertsen M."/>
        </authorList>
    </citation>
    <scope>NUCLEOTIDE SEQUENCE</scope>
    <source>
        <strain evidence="9">Bjer_18-Q3-R1-45_BAT3C.347</strain>
    </source>
</reference>
<feature type="binding site" evidence="7">
    <location>
        <begin position="240"/>
        <end position="242"/>
    </location>
    <ligand>
        <name>substrate</name>
    </ligand>
</feature>
<evidence type="ECO:0000313" key="9">
    <source>
        <dbReference type="EMBL" id="MBK6975147.1"/>
    </source>
</evidence>
<keyword evidence="1" id="KW-0645">Protease</keyword>
<dbReference type="InterPro" id="IPR001478">
    <property type="entry name" value="PDZ"/>
</dbReference>
<evidence type="ECO:0000256" key="2">
    <source>
        <dbReference type="ARBA" id="ARBA00022729"/>
    </source>
</evidence>
<evidence type="ECO:0000256" key="1">
    <source>
        <dbReference type="ARBA" id="ARBA00022670"/>
    </source>
</evidence>
<evidence type="ECO:0000256" key="7">
    <source>
        <dbReference type="PIRSR" id="PIRSR611782-2"/>
    </source>
</evidence>
<accession>A0A9D7E772</accession>
<keyword evidence="5" id="KW-0720">Serine protease</keyword>
<keyword evidence="3" id="KW-0677">Repeat</keyword>
<evidence type="ECO:0000259" key="8">
    <source>
        <dbReference type="PROSITE" id="PS50106"/>
    </source>
</evidence>
<dbReference type="GO" id="GO:0006508">
    <property type="term" value="P:proteolysis"/>
    <property type="evidence" value="ECO:0007669"/>
    <property type="project" value="UniProtKB-KW"/>
</dbReference>
<dbReference type="SUPFAM" id="SSF50494">
    <property type="entry name" value="Trypsin-like serine proteases"/>
    <property type="match status" value="1"/>
</dbReference>
<dbReference type="InterPro" id="IPR051201">
    <property type="entry name" value="Chloro_Bact_Ser_Proteases"/>
</dbReference>
<feature type="active site" description="Charge relay system" evidence="6">
    <location>
        <position position="242"/>
    </location>
</feature>
<feature type="domain" description="PDZ" evidence="8">
    <location>
        <begin position="286"/>
        <end position="363"/>
    </location>
</feature>
<dbReference type="PANTHER" id="PTHR43343">
    <property type="entry name" value="PEPTIDASE S12"/>
    <property type="match status" value="1"/>
</dbReference>
<dbReference type="SMART" id="SM00228">
    <property type="entry name" value="PDZ"/>
    <property type="match status" value="1"/>
</dbReference>
<feature type="binding site" evidence="7">
    <location>
        <position position="167"/>
    </location>
    <ligand>
        <name>substrate</name>
    </ligand>
</feature>
<dbReference type="PANTHER" id="PTHR43343:SF3">
    <property type="entry name" value="PROTEASE DO-LIKE 8, CHLOROPLASTIC"/>
    <property type="match status" value="1"/>
</dbReference>
<feature type="active site" description="Charge relay system" evidence="6">
    <location>
        <position position="167"/>
    </location>
</feature>
<dbReference type="InterPro" id="IPR009003">
    <property type="entry name" value="Peptidase_S1_PA"/>
</dbReference>
<comment type="caution">
    <text evidence="9">The sequence shown here is derived from an EMBL/GenBank/DDBJ whole genome shotgun (WGS) entry which is preliminary data.</text>
</comment>
<dbReference type="GO" id="GO:0004252">
    <property type="term" value="F:serine-type endopeptidase activity"/>
    <property type="evidence" value="ECO:0007669"/>
    <property type="project" value="InterPro"/>
</dbReference>
<keyword evidence="2" id="KW-0732">Signal</keyword>
<organism evidence="9 10">
    <name type="scientific">Candidatus Methylophosphatis roskildensis</name>
    <dbReference type="NCBI Taxonomy" id="2899263"/>
    <lineage>
        <taxon>Bacteria</taxon>
        <taxon>Pseudomonadati</taxon>
        <taxon>Pseudomonadota</taxon>
        <taxon>Betaproteobacteria</taxon>
        <taxon>Nitrosomonadales</taxon>
        <taxon>Sterolibacteriaceae</taxon>
        <taxon>Candidatus Methylophosphatis</taxon>
    </lineage>
</organism>
<dbReference type="Gene3D" id="2.30.42.10">
    <property type="match status" value="1"/>
</dbReference>